<dbReference type="AlphaFoldDB" id="A0A1M7UEQ4"/>
<dbReference type="InterPro" id="IPR050204">
    <property type="entry name" value="AraC_XylS_family_regulators"/>
</dbReference>
<keyword evidence="2 5" id="KW-0238">DNA-binding</keyword>
<sequence>MRFGPAGPGVERAEVRLHGAAFEPHRHDVYAVGVTTFGVQTFAYRGSRRACLPGELHVLHPDETHDGAAGTEEGFGYRILYIAPELIRDAVGQRPLPFVAEPVHRSGSAPGRVAALLSDIDDPIDDVLRIELVVVVADCLTTLSDSPVPPVEKIDIAGVTAVRDHLAAHAHEPTSASTLEAIAGSDRFTIARHFRRAFGTSPDRYRIQRRLAVARAAISQGQSLAQAAADAGFADQSHMTRQFKRTYGFPPGRWATLAGQATGEEDRP</sequence>
<keyword evidence="1" id="KW-0805">Transcription regulation</keyword>
<dbReference type="InterPro" id="IPR003313">
    <property type="entry name" value="AraC-bd"/>
</dbReference>
<evidence type="ECO:0000256" key="2">
    <source>
        <dbReference type="ARBA" id="ARBA00023125"/>
    </source>
</evidence>
<dbReference type="PANTHER" id="PTHR46796:SF2">
    <property type="entry name" value="TRANSCRIPTIONAL REGULATORY PROTEIN"/>
    <property type="match status" value="1"/>
</dbReference>
<proteinExistence type="predicted"/>
<dbReference type="PANTHER" id="PTHR46796">
    <property type="entry name" value="HTH-TYPE TRANSCRIPTIONAL ACTIVATOR RHAS-RELATED"/>
    <property type="match status" value="1"/>
</dbReference>
<dbReference type="OrthoDB" id="3172070at2"/>
<dbReference type="InterPro" id="IPR018060">
    <property type="entry name" value="HTH_AraC"/>
</dbReference>
<evidence type="ECO:0000259" key="4">
    <source>
        <dbReference type="PROSITE" id="PS01124"/>
    </source>
</evidence>
<gene>
    <name evidence="5" type="ORF">SAMN05660350_03073</name>
</gene>
<accession>A0A1M7UEQ4</accession>
<dbReference type="Pfam" id="PF12833">
    <property type="entry name" value="HTH_18"/>
    <property type="match status" value="1"/>
</dbReference>
<feature type="domain" description="HTH araC/xylS-type" evidence="4">
    <location>
        <begin position="160"/>
        <end position="257"/>
    </location>
</feature>
<dbReference type="SUPFAM" id="SSF51215">
    <property type="entry name" value="Regulatory protein AraC"/>
    <property type="match status" value="1"/>
</dbReference>
<dbReference type="GO" id="GO:0003700">
    <property type="term" value="F:DNA-binding transcription factor activity"/>
    <property type="evidence" value="ECO:0007669"/>
    <property type="project" value="InterPro"/>
</dbReference>
<evidence type="ECO:0000313" key="5">
    <source>
        <dbReference type="EMBL" id="SHN81406.1"/>
    </source>
</evidence>
<evidence type="ECO:0000256" key="1">
    <source>
        <dbReference type="ARBA" id="ARBA00023015"/>
    </source>
</evidence>
<evidence type="ECO:0000256" key="3">
    <source>
        <dbReference type="ARBA" id="ARBA00023163"/>
    </source>
</evidence>
<dbReference type="SMART" id="SM00342">
    <property type="entry name" value="HTH_ARAC"/>
    <property type="match status" value="1"/>
</dbReference>
<organism evidence="5 6">
    <name type="scientific">Geodermatophilus obscurus</name>
    <dbReference type="NCBI Taxonomy" id="1861"/>
    <lineage>
        <taxon>Bacteria</taxon>
        <taxon>Bacillati</taxon>
        <taxon>Actinomycetota</taxon>
        <taxon>Actinomycetes</taxon>
        <taxon>Geodermatophilales</taxon>
        <taxon>Geodermatophilaceae</taxon>
        <taxon>Geodermatophilus</taxon>
    </lineage>
</organism>
<dbReference type="PROSITE" id="PS01124">
    <property type="entry name" value="HTH_ARAC_FAMILY_2"/>
    <property type="match status" value="1"/>
</dbReference>
<keyword evidence="3" id="KW-0804">Transcription</keyword>
<name>A0A1M7UEQ4_9ACTN</name>
<dbReference type="SUPFAM" id="SSF46689">
    <property type="entry name" value="Homeodomain-like"/>
    <property type="match status" value="2"/>
</dbReference>
<dbReference type="EMBL" id="FRDM01000016">
    <property type="protein sequence ID" value="SHN81406.1"/>
    <property type="molecule type" value="Genomic_DNA"/>
</dbReference>
<reference evidence="5 6" key="1">
    <citation type="submission" date="2016-12" db="EMBL/GenBank/DDBJ databases">
        <authorList>
            <person name="Song W.-J."/>
            <person name="Kurnit D.M."/>
        </authorList>
    </citation>
    <scope>NUCLEOTIDE SEQUENCE [LARGE SCALE GENOMIC DNA]</scope>
    <source>
        <strain evidence="5 6">DSM 43162</strain>
    </source>
</reference>
<dbReference type="InterPro" id="IPR009057">
    <property type="entry name" value="Homeodomain-like_sf"/>
</dbReference>
<evidence type="ECO:0000313" key="6">
    <source>
        <dbReference type="Proteomes" id="UP000184428"/>
    </source>
</evidence>
<dbReference type="Gene3D" id="1.10.10.60">
    <property type="entry name" value="Homeodomain-like"/>
    <property type="match status" value="1"/>
</dbReference>
<dbReference type="Pfam" id="PF02311">
    <property type="entry name" value="AraC_binding"/>
    <property type="match status" value="1"/>
</dbReference>
<dbReference type="GO" id="GO:0043565">
    <property type="term" value="F:sequence-specific DNA binding"/>
    <property type="evidence" value="ECO:0007669"/>
    <property type="project" value="InterPro"/>
</dbReference>
<dbReference type="Proteomes" id="UP000184428">
    <property type="component" value="Unassembled WGS sequence"/>
</dbReference>
<dbReference type="InterPro" id="IPR037923">
    <property type="entry name" value="HTH-like"/>
</dbReference>
<protein>
    <submittedName>
        <fullName evidence="5">AraC-type DNA-binding protein</fullName>
    </submittedName>
</protein>
<dbReference type="RefSeq" id="WP_072919385.1">
    <property type="nucleotide sequence ID" value="NZ_FRDM01000016.1"/>
</dbReference>